<feature type="transmembrane region" description="Helical" evidence="6">
    <location>
        <begin position="360"/>
        <end position="380"/>
    </location>
</feature>
<dbReference type="InterPro" id="IPR011701">
    <property type="entry name" value="MFS"/>
</dbReference>
<evidence type="ECO:0000256" key="4">
    <source>
        <dbReference type="ARBA" id="ARBA00023136"/>
    </source>
</evidence>
<comment type="subcellular location">
    <subcellularLocation>
        <location evidence="1">Membrane</location>
        <topology evidence="1">Multi-pass membrane protein</topology>
    </subcellularLocation>
</comment>
<gene>
    <name evidence="8" type="ORF">J7T54_008085</name>
</gene>
<evidence type="ECO:0000256" key="6">
    <source>
        <dbReference type="SAM" id="Phobius"/>
    </source>
</evidence>
<proteinExistence type="predicted"/>
<feature type="transmembrane region" description="Helical" evidence="6">
    <location>
        <begin position="156"/>
        <end position="179"/>
    </location>
</feature>
<feature type="transmembrane region" description="Helical" evidence="6">
    <location>
        <begin position="280"/>
        <end position="298"/>
    </location>
</feature>
<feature type="domain" description="Major facilitator superfamily (MFS) profile" evidence="7">
    <location>
        <begin position="63"/>
        <end position="479"/>
    </location>
</feature>
<evidence type="ECO:0000313" key="9">
    <source>
        <dbReference type="Proteomes" id="UP001055219"/>
    </source>
</evidence>
<dbReference type="PANTHER" id="PTHR23502:SF152">
    <property type="entry name" value="MAJOR FACILITATOR SUPERFAMILY (MFS) PROFILE DOMAIN-CONTAINING PROTEIN-RELATED"/>
    <property type="match status" value="1"/>
</dbReference>
<dbReference type="SUPFAM" id="SSF103473">
    <property type="entry name" value="MFS general substrate transporter"/>
    <property type="match status" value="1"/>
</dbReference>
<keyword evidence="2 6" id="KW-0812">Transmembrane</keyword>
<dbReference type="InterPro" id="IPR020846">
    <property type="entry name" value="MFS_dom"/>
</dbReference>
<keyword evidence="3 6" id="KW-1133">Transmembrane helix</keyword>
<feature type="transmembrane region" description="Helical" evidence="6">
    <location>
        <begin position="186"/>
        <end position="205"/>
    </location>
</feature>
<feature type="transmembrane region" description="Helical" evidence="6">
    <location>
        <begin position="130"/>
        <end position="150"/>
    </location>
</feature>
<evidence type="ECO:0000256" key="3">
    <source>
        <dbReference type="ARBA" id="ARBA00022989"/>
    </source>
</evidence>
<dbReference type="GeneID" id="75834557"/>
<feature type="region of interest" description="Disordered" evidence="5">
    <location>
        <begin position="1"/>
        <end position="37"/>
    </location>
</feature>
<sequence>MTPAHGRPEAGGPLFTDNIESAPTTDVGQTPGDTKPGAQTCPTQAVFDDTVVVQTPVVTRWIILFTVCWSAVPMLFSTSAALGVAPEVAATFGVDDTVISSANAGVFFAMAASPLIWIPLGRVLGRRIAYLVAGCLILISGIGTAVAQSIAVYTALWVIGGSTGVVFLVSGQTIIADIFEPTRRGTAVGCFLGTTVATNAIAPLLGGVITTYTSWRVIYYLQTGMMCLGIVLAWFFVPNDVVPRMDLGSRTDRPTSQCLVELMKAFSPVPVFKVMGFPNILLADIACGLLSFNQYGLLSAIRYSINTRFNLTTPLTSGLFFLAPGGGFLFGSTLGGRISDRTVKQWIKKRNGLRLPRDRLRSGLGAMFVVLPVGTLLYGWGLSEEFGGMPLPAISCFVAGVGLMWAFSGLNTYSAEVYPAWKTESISSKYLVQYACGGATIASRIPMMENIGVGWSFTITALTGFCAGFIVLFLIRYEPETEKRAARAREEKQ</sequence>
<feature type="transmembrane region" description="Helical" evidence="6">
    <location>
        <begin position="392"/>
        <end position="410"/>
    </location>
</feature>
<organism evidence="8 9">
    <name type="scientific">Emericellopsis cladophorae</name>
    <dbReference type="NCBI Taxonomy" id="2686198"/>
    <lineage>
        <taxon>Eukaryota</taxon>
        <taxon>Fungi</taxon>
        <taxon>Dikarya</taxon>
        <taxon>Ascomycota</taxon>
        <taxon>Pezizomycotina</taxon>
        <taxon>Sordariomycetes</taxon>
        <taxon>Hypocreomycetidae</taxon>
        <taxon>Hypocreales</taxon>
        <taxon>Bionectriaceae</taxon>
        <taxon>Emericellopsis</taxon>
    </lineage>
</organism>
<evidence type="ECO:0000256" key="5">
    <source>
        <dbReference type="SAM" id="MobiDB-lite"/>
    </source>
</evidence>
<feature type="transmembrane region" description="Helical" evidence="6">
    <location>
        <begin position="430"/>
        <end position="447"/>
    </location>
</feature>
<reference evidence="8" key="2">
    <citation type="submission" date="2022-07" db="EMBL/GenBank/DDBJ databases">
        <authorList>
            <person name="Goncalves M.F.M."/>
            <person name="Hilario S."/>
            <person name="Van De Peer Y."/>
            <person name="Esteves A.C."/>
            <person name="Alves A."/>
        </authorList>
    </citation>
    <scope>NUCLEOTIDE SEQUENCE</scope>
    <source>
        <strain evidence="8">MUM 19.33</strain>
    </source>
</reference>
<protein>
    <submittedName>
        <fullName evidence="8">MFS general substrate transporter</fullName>
    </submittedName>
</protein>
<evidence type="ECO:0000256" key="2">
    <source>
        <dbReference type="ARBA" id="ARBA00022692"/>
    </source>
</evidence>
<dbReference type="Proteomes" id="UP001055219">
    <property type="component" value="Unassembled WGS sequence"/>
</dbReference>
<feature type="transmembrane region" description="Helical" evidence="6">
    <location>
        <begin position="453"/>
        <end position="475"/>
    </location>
</feature>
<feature type="transmembrane region" description="Helical" evidence="6">
    <location>
        <begin position="61"/>
        <end position="85"/>
    </location>
</feature>
<evidence type="ECO:0000256" key="1">
    <source>
        <dbReference type="ARBA" id="ARBA00004141"/>
    </source>
</evidence>
<feature type="transmembrane region" description="Helical" evidence="6">
    <location>
        <begin position="318"/>
        <end position="339"/>
    </location>
</feature>
<name>A0A9P9Y7N2_9HYPO</name>
<dbReference type="RefSeq" id="XP_051365847.1">
    <property type="nucleotide sequence ID" value="XM_051502679.1"/>
</dbReference>
<keyword evidence="9" id="KW-1185">Reference proteome</keyword>
<dbReference type="OrthoDB" id="5098622at2759"/>
<dbReference type="Pfam" id="PF07690">
    <property type="entry name" value="MFS_1"/>
    <property type="match status" value="1"/>
</dbReference>
<dbReference type="Gene3D" id="1.20.1250.20">
    <property type="entry name" value="MFS general substrate transporter like domains"/>
    <property type="match status" value="1"/>
</dbReference>
<accession>A0A9P9Y7N2</accession>
<feature type="transmembrane region" description="Helical" evidence="6">
    <location>
        <begin position="217"/>
        <end position="237"/>
    </location>
</feature>
<dbReference type="InterPro" id="IPR036259">
    <property type="entry name" value="MFS_trans_sf"/>
</dbReference>
<dbReference type="PANTHER" id="PTHR23502">
    <property type="entry name" value="MAJOR FACILITATOR SUPERFAMILY"/>
    <property type="match status" value="1"/>
</dbReference>
<feature type="transmembrane region" description="Helical" evidence="6">
    <location>
        <begin position="97"/>
        <end position="118"/>
    </location>
</feature>
<feature type="compositionally biased region" description="Polar residues" evidence="5">
    <location>
        <begin position="18"/>
        <end position="32"/>
    </location>
</feature>
<dbReference type="AlphaFoldDB" id="A0A9P9Y7N2"/>
<evidence type="ECO:0000259" key="7">
    <source>
        <dbReference type="PROSITE" id="PS50850"/>
    </source>
</evidence>
<dbReference type="GO" id="GO:0022857">
    <property type="term" value="F:transmembrane transporter activity"/>
    <property type="evidence" value="ECO:0007669"/>
    <property type="project" value="InterPro"/>
</dbReference>
<dbReference type="EMBL" id="JAGIXG020000003">
    <property type="protein sequence ID" value="KAI6784991.1"/>
    <property type="molecule type" value="Genomic_DNA"/>
</dbReference>
<comment type="caution">
    <text evidence="8">The sequence shown here is derived from an EMBL/GenBank/DDBJ whole genome shotgun (WGS) entry which is preliminary data.</text>
</comment>
<dbReference type="PROSITE" id="PS50850">
    <property type="entry name" value="MFS"/>
    <property type="match status" value="1"/>
</dbReference>
<dbReference type="GO" id="GO:0005886">
    <property type="term" value="C:plasma membrane"/>
    <property type="evidence" value="ECO:0007669"/>
    <property type="project" value="TreeGrafter"/>
</dbReference>
<reference evidence="8" key="1">
    <citation type="journal article" date="2021" name="J Fungi (Basel)">
        <title>Genomic and Metabolomic Analyses of the Marine Fungus Emericellopsis cladophorae: Insights into Saltwater Adaptability Mechanisms and Its Biosynthetic Potential.</title>
        <authorList>
            <person name="Goncalves M.F.M."/>
            <person name="Hilario S."/>
            <person name="Van de Peer Y."/>
            <person name="Esteves A.C."/>
            <person name="Alves A."/>
        </authorList>
    </citation>
    <scope>NUCLEOTIDE SEQUENCE</scope>
    <source>
        <strain evidence="8">MUM 19.33</strain>
    </source>
</reference>
<keyword evidence="4 6" id="KW-0472">Membrane</keyword>
<evidence type="ECO:0000313" key="8">
    <source>
        <dbReference type="EMBL" id="KAI6784991.1"/>
    </source>
</evidence>